<keyword evidence="3" id="KW-0489">Methyltransferase</keyword>
<dbReference type="EMBL" id="JAENIK010000012">
    <property type="protein sequence ID" value="MBK1817538.1"/>
    <property type="molecule type" value="Genomic_DNA"/>
</dbReference>
<dbReference type="InterPro" id="IPR029063">
    <property type="entry name" value="SAM-dependent_MTases_sf"/>
</dbReference>
<dbReference type="AlphaFoldDB" id="A0A934VBQ9"/>
<dbReference type="PANTHER" id="PTHR43861">
    <property type="entry name" value="TRANS-ACONITATE 2-METHYLTRANSFERASE-RELATED"/>
    <property type="match status" value="1"/>
</dbReference>
<dbReference type="InterPro" id="IPR041698">
    <property type="entry name" value="Methyltransf_25"/>
</dbReference>
<dbReference type="CDD" id="cd02440">
    <property type="entry name" value="AdoMet_MTases"/>
    <property type="match status" value="1"/>
</dbReference>
<dbReference type="RefSeq" id="WP_200352478.1">
    <property type="nucleotide sequence ID" value="NZ_BAABHZ010000001.1"/>
</dbReference>
<feature type="domain" description="Methyltransferase" evidence="2">
    <location>
        <begin position="48"/>
        <end position="146"/>
    </location>
</feature>
<gene>
    <name evidence="3" type="ORF">JIN84_18100</name>
</gene>
<dbReference type="GO" id="GO:0008168">
    <property type="term" value="F:methyltransferase activity"/>
    <property type="evidence" value="ECO:0007669"/>
    <property type="project" value="UniProtKB-KW"/>
</dbReference>
<evidence type="ECO:0000259" key="2">
    <source>
        <dbReference type="Pfam" id="PF13649"/>
    </source>
</evidence>
<organism evidence="3 4">
    <name type="scientific">Luteolibacter yonseiensis</name>
    <dbReference type="NCBI Taxonomy" id="1144680"/>
    <lineage>
        <taxon>Bacteria</taxon>
        <taxon>Pseudomonadati</taxon>
        <taxon>Verrucomicrobiota</taxon>
        <taxon>Verrucomicrobiia</taxon>
        <taxon>Verrucomicrobiales</taxon>
        <taxon>Verrucomicrobiaceae</taxon>
        <taxon>Luteolibacter</taxon>
    </lineage>
</organism>
<protein>
    <submittedName>
        <fullName evidence="3">Class I SAM-dependent methyltransferase</fullName>
    </submittedName>
</protein>
<dbReference type="Proteomes" id="UP000600139">
    <property type="component" value="Unassembled WGS sequence"/>
</dbReference>
<dbReference type="SUPFAM" id="SSF53335">
    <property type="entry name" value="S-adenosyl-L-methionine-dependent methyltransferases"/>
    <property type="match status" value="1"/>
</dbReference>
<dbReference type="GO" id="GO:0032259">
    <property type="term" value="P:methylation"/>
    <property type="evidence" value="ECO:0007669"/>
    <property type="project" value="UniProtKB-KW"/>
</dbReference>
<keyword evidence="1" id="KW-0808">Transferase</keyword>
<name>A0A934VBQ9_9BACT</name>
<accession>A0A934VBQ9</accession>
<dbReference type="Pfam" id="PF13649">
    <property type="entry name" value="Methyltransf_25"/>
    <property type="match status" value="1"/>
</dbReference>
<keyword evidence="4" id="KW-1185">Reference proteome</keyword>
<sequence length="240" mass="26071">MQQEKITAIFDQQAATYDEKWGRLAPINGALHLLTGSVLSGLPTSARILCVGAGTGAEILYLARKFPDWQFTAVEPSAAMLEVFRCRAEEAGIASRCVFHCGYLDSLPQDGSFDAATSFLVSQFILDRTDRAGFFHGIADRLRPEGILVSSDLAGDISGTGDRPGLLEVWLKVMRGSGTIVDPGEIQQMREAYTRDVAVLLPREVGEIIALGGFDSPLLFFQAGMIHAWHAKRSHGQTDS</sequence>
<evidence type="ECO:0000313" key="3">
    <source>
        <dbReference type="EMBL" id="MBK1817538.1"/>
    </source>
</evidence>
<reference evidence="3" key="1">
    <citation type="submission" date="2021-01" db="EMBL/GenBank/DDBJ databases">
        <title>Modified the classification status of verrucomicrobia.</title>
        <authorList>
            <person name="Feng X."/>
        </authorList>
    </citation>
    <scope>NUCLEOTIDE SEQUENCE</scope>
    <source>
        <strain evidence="3">JCM 18052</strain>
    </source>
</reference>
<comment type="caution">
    <text evidence="3">The sequence shown here is derived from an EMBL/GenBank/DDBJ whole genome shotgun (WGS) entry which is preliminary data.</text>
</comment>
<proteinExistence type="predicted"/>
<dbReference type="Gene3D" id="3.40.50.150">
    <property type="entry name" value="Vaccinia Virus protein VP39"/>
    <property type="match status" value="1"/>
</dbReference>
<evidence type="ECO:0000313" key="4">
    <source>
        <dbReference type="Proteomes" id="UP000600139"/>
    </source>
</evidence>
<evidence type="ECO:0000256" key="1">
    <source>
        <dbReference type="ARBA" id="ARBA00022679"/>
    </source>
</evidence>